<dbReference type="GO" id="GO:0032259">
    <property type="term" value="P:methylation"/>
    <property type="evidence" value="ECO:0007669"/>
    <property type="project" value="UniProtKB-KW"/>
</dbReference>
<reference evidence="2 3" key="1">
    <citation type="submission" date="2018-06" db="EMBL/GenBank/DDBJ databases">
        <title>Comparative genomics of Brasilonema spp. strains.</title>
        <authorList>
            <person name="Alvarenga D.O."/>
            <person name="Fiore M.F."/>
            <person name="Varani A.M."/>
        </authorList>
    </citation>
    <scope>NUCLEOTIDE SEQUENCE [LARGE SCALE GENOMIC DNA]</scope>
    <source>
        <strain evidence="2 3">SPC951</strain>
    </source>
</reference>
<feature type="domain" description="Methyltransferase FkbM" evidence="1">
    <location>
        <begin position="47"/>
        <end position="211"/>
    </location>
</feature>
<protein>
    <submittedName>
        <fullName evidence="2">FkbM family methyltransferase</fullName>
    </submittedName>
</protein>
<dbReference type="SUPFAM" id="SSF53335">
    <property type="entry name" value="S-adenosyl-L-methionine-dependent methyltransferases"/>
    <property type="match status" value="1"/>
</dbReference>
<dbReference type="InterPro" id="IPR006342">
    <property type="entry name" value="FkbM_mtfrase"/>
</dbReference>
<dbReference type="PANTHER" id="PTHR36973:SF4">
    <property type="entry name" value="NODULATION PROTEIN"/>
    <property type="match status" value="1"/>
</dbReference>
<evidence type="ECO:0000313" key="2">
    <source>
        <dbReference type="EMBL" id="NMG19562.1"/>
    </source>
</evidence>
<dbReference type="InterPro" id="IPR029063">
    <property type="entry name" value="SAM-dependent_MTases_sf"/>
</dbReference>
<evidence type="ECO:0000259" key="1">
    <source>
        <dbReference type="Pfam" id="PF05050"/>
    </source>
</evidence>
<dbReference type="PANTHER" id="PTHR36973">
    <property type="entry name" value="SLL1456 PROTEIN-RELATED"/>
    <property type="match status" value="1"/>
</dbReference>
<keyword evidence="2" id="KW-0489">Methyltransferase</keyword>
<evidence type="ECO:0000313" key="3">
    <source>
        <dbReference type="Proteomes" id="UP000718564"/>
    </source>
</evidence>
<dbReference type="InterPro" id="IPR053188">
    <property type="entry name" value="FkbM_Methyltransferase"/>
</dbReference>
<comment type="caution">
    <text evidence="2">The sequence shown here is derived from an EMBL/GenBank/DDBJ whole genome shotgun (WGS) entry which is preliminary data.</text>
</comment>
<dbReference type="Gene3D" id="3.40.50.150">
    <property type="entry name" value="Vaccinia Virus protein VP39"/>
    <property type="match status" value="1"/>
</dbReference>
<dbReference type="NCBIfam" id="TIGR01444">
    <property type="entry name" value="fkbM_fam"/>
    <property type="match status" value="1"/>
</dbReference>
<sequence>MLRDIAYSLISAGYKIPKSVEEKIGRFSYQTYLVTLLKKLRINCVLDVGANIGYFAENIRKLGYKGQILSFEPHPEIFPTLQKNFKHDTLWRGYDLGLGSEDALATFNLNTYSELSSFLVPNASMPKTVNSCEVKIKPLDSLLDDILTLVPEPRIFLKMDTQGYDIEVVKGASKCIDKILCLQSEISVRPNYINIPSYLDALRYYESLGFELIDLFPAFRNFDGYVTEYDCLMVRSKTSSV</sequence>
<name>A0ABX1P7V8_9CYAN</name>
<dbReference type="GO" id="GO:0008168">
    <property type="term" value="F:methyltransferase activity"/>
    <property type="evidence" value="ECO:0007669"/>
    <property type="project" value="UniProtKB-KW"/>
</dbReference>
<accession>A0ABX1P7V8</accession>
<gene>
    <name evidence="2" type="ORF">DP116_08840</name>
</gene>
<dbReference type="Proteomes" id="UP000718564">
    <property type="component" value="Unassembled WGS sequence"/>
</dbReference>
<proteinExistence type="predicted"/>
<keyword evidence="2" id="KW-0808">Transferase</keyword>
<dbReference type="RefSeq" id="WP_169154830.1">
    <property type="nucleotide sequence ID" value="NZ_CAWPJE010000004.1"/>
</dbReference>
<dbReference type="Pfam" id="PF05050">
    <property type="entry name" value="Methyltransf_21"/>
    <property type="match status" value="1"/>
</dbReference>
<organism evidence="2 3">
    <name type="scientific">Brasilonema bromeliae SPC951</name>
    <dbReference type="NCBI Taxonomy" id="385972"/>
    <lineage>
        <taxon>Bacteria</taxon>
        <taxon>Bacillati</taxon>
        <taxon>Cyanobacteriota</taxon>
        <taxon>Cyanophyceae</taxon>
        <taxon>Nostocales</taxon>
        <taxon>Scytonemataceae</taxon>
        <taxon>Brasilonema</taxon>
        <taxon>Bromeliae group (in: Brasilonema)</taxon>
    </lineage>
</organism>
<dbReference type="EMBL" id="QMEB01000049">
    <property type="protein sequence ID" value="NMG19562.1"/>
    <property type="molecule type" value="Genomic_DNA"/>
</dbReference>
<keyword evidence="3" id="KW-1185">Reference proteome</keyword>